<organism evidence="1 2">
    <name type="scientific">Entamoeba histolytica HM-3:IMSS</name>
    <dbReference type="NCBI Taxonomy" id="885315"/>
    <lineage>
        <taxon>Eukaryota</taxon>
        <taxon>Amoebozoa</taxon>
        <taxon>Evosea</taxon>
        <taxon>Archamoebae</taxon>
        <taxon>Mastigamoebida</taxon>
        <taxon>Entamoebidae</taxon>
        <taxon>Entamoeba</taxon>
    </lineage>
</organism>
<accession>M7WAP3</accession>
<gene>
    <name evidence="1" type="ORF">KM1_335120</name>
</gene>
<dbReference type="VEuPathDB" id="AmoebaDB:KM1_335120"/>
<dbReference type="AlphaFoldDB" id="M7WAP3"/>
<sequence>MLLTWASSLPSLNVERIVKNGIENEKVIIEEKNETRVIGNDGNNVKYLTEYLRREKRIGYDGSVTYSDWELTKIKDKIKPIPKQYKKKSKKGFLDLLANVGSAVFELVMDGFGINQILGISEEESEEEY</sequence>
<reference evidence="1 2" key="1">
    <citation type="submission" date="2013-01" db="EMBL/GenBank/DDBJ databases">
        <authorList>
            <person name="Inman J."/>
            <person name="Zafar N."/>
            <person name="Lorenzi H."/>
            <person name="Caler E."/>
        </authorList>
    </citation>
    <scope>NUCLEOTIDE SEQUENCE [LARGE SCALE GENOMIC DNA]</scope>
    <source>
        <strain evidence="1 2">HM-3:IMSS</strain>
    </source>
</reference>
<evidence type="ECO:0000313" key="2">
    <source>
        <dbReference type="Proteomes" id="UP000030780"/>
    </source>
</evidence>
<dbReference type="EMBL" id="KB637854">
    <property type="protein sequence ID" value="EMS14830.1"/>
    <property type="molecule type" value="Genomic_DNA"/>
</dbReference>
<protein>
    <submittedName>
        <fullName evidence="1">Uncharacterized protein</fullName>
    </submittedName>
</protein>
<dbReference type="Proteomes" id="UP000030780">
    <property type="component" value="Unassembled WGS sequence"/>
</dbReference>
<dbReference type="OrthoDB" id="32397at2759"/>
<name>M7WAP3_ENTHI</name>
<proteinExistence type="predicted"/>
<evidence type="ECO:0000313" key="1">
    <source>
        <dbReference type="EMBL" id="EMS14830.1"/>
    </source>
</evidence>